<dbReference type="Proteomes" id="UP000823910">
    <property type="component" value="Unassembled WGS sequence"/>
</dbReference>
<evidence type="ECO:0000259" key="4">
    <source>
        <dbReference type="PROSITE" id="PS50932"/>
    </source>
</evidence>
<dbReference type="InterPro" id="IPR000843">
    <property type="entry name" value="HTH_LacI"/>
</dbReference>
<dbReference type="PANTHER" id="PTHR30036:SF7">
    <property type="entry name" value="ABC TRANSPORTER PERIPLASMIC-BINDING PROTEIN YPHF"/>
    <property type="match status" value="1"/>
</dbReference>
<dbReference type="SUPFAM" id="SSF53822">
    <property type="entry name" value="Periplasmic binding protein-like I"/>
    <property type="match status" value="1"/>
</dbReference>
<evidence type="ECO:0000256" key="1">
    <source>
        <dbReference type="ARBA" id="ARBA00004196"/>
    </source>
</evidence>
<dbReference type="PANTHER" id="PTHR30036">
    <property type="entry name" value="D-XYLOSE-BINDING PERIPLASMIC PROTEIN"/>
    <property type="match status" value="1"/>
</dbReference>
<feature type="domain" description="HTH lacI-type" evidence="4">
    <location>
        <begin position="1"/>
        <end position="46"/>
    </location>
</feature>
<dbReference type="GO" id="GO:0003677">
    <property type="term" value="F:DNA binding"/>
    <property type="evidence" value="ECO:0007669"/>
    <property type="project" value="InterPro"/>
</dbReference>
<dbReference type="Pfam" id="PF13407">
    <property type="entry name" value="Peripla_BP_4"/>
    <property type="match status" value="1"/>
</dbReference>
<dbReference type="InterPro" id="IPR028082">
    <property type="entry name" value="Peripla_BP_I"/>
</dbReference>
<dbReference type="InterPro" id="IPR025997">
    <property type="entry name" value="SBP_2_dom"/>
</dbReference>
<proteinExistence type="inferred from homology"/>
<dbReference type="PROSITE" id="PS50932">
    <property type="entry name" value="HTH_LACI_2"/>
    <property type="match status" value="1"/>
</dbReference>
<name>A0A9D2SHH7_9FIRM</name>
<dbReference type="Gene3D" id="1.10.260.40">
    <property type="entry name" value="lambda repressor-like DNA-binding domains"/>
    <property type="match status" value="1"/>
</dbReference>
<reference evidence="5" key="1">
    <citation type="journal article" date="2021" name="PeerJ">
        <title>Extensive microbial diversity within the chicken gut microbiome revealed by metagenomics and culture.</title>
        <authorList>
            <person name="Gilroy R."/>
            <person name="Ravi A."/>
            <person name="Getino M."/>
            <person name="Pursley I."/>
            <person name="Horton D.L."/>
            <person name="Alikhan N.F."/>
            <person name="Baker D."/>
            <person name="Gharbi K."/>
            <person name="Hall N."/>
            <person name="Watson M."/>
            <person name="Adriaenssens E.M."/>
            <person name="Foster-Nyarko E."/>
            <person name="Jarju S."/>
            <person name="Secka A."/>
            <person name="Antonio M."/>
            <person name="Oren A."/>
            <person name="Chaudhuri R.R."/>
            <person name="La Ragione R."/>
            <person name="Hildebrand F."/>
            <person name="Pallen M.J."/>
        </authorList>
    </citation>
    <scope>NUCLEOTIDE SEQUENCE</scope>
    <source>
        <strain evidence="5">CHK180-15479</strain>
    </source>
</reference>
<sequence length="341" mass="38617">MNISMTSVHRAIYGKEGVGEELRKKVLETAKEMGYEPNYAASSMKRKAIRIAVVLPSAQGVGSLYYAYFWKGYRDALKEIRALNVETDEYEVEDENDQIELLKEIVDENKNSYSAVLTFSYTRSPEVILQYQRLSAQKIVVMVLDDLIEGINGLYCIPSSDTIIGEMCAEVFSLMLPKEGTILISSGRIGSLVHEKTVEGFKKYLKEHDSQLKIKQLPNSEDMEKTYRGFCEGLQAYDDVVGTFSLIARENKPMVRALEDTGMLGKVKVMGADLNMESAEFLRSEKIDALVYKNPYDKGFQGFQVLVDYVVKRIEPPKNIKCIISMVFKTGLSFYEDVIKL</sequence>
<dbReference type="EMBL" id="DWWT01000015">
    <property type="protein sequence ID" value="HJC05243.1"/>
    <property type="molecule type" value="Genomic_DNA"/>
</dbReference>
<dbReference type="AlphaFoldDB" id="A0A9D2SHH7"/>
<comment type="caution">
    <text evidence="5">The sequence shown here is derived from an EMBL/GenBank/DDBJ whole genome shotgun (WGS) entry which is preliminary data.</text>
</comment>
<dbReference type="GO" id="GO:0030288">
    <property type="term" value="C:outer membrane-bounded periplasmic space"/>
    <property type="evidence" value="ECO:0007669"/>
    <property type="project" value="TreeGrafter"/>
</dbReference>
<keyword evidence="3" id="KW-0175">Coiled coil</keyword>
<dbReference type="InterPro" id="IPR050555">
    <property type="entry name" value="Bact_Solute-Bind_Prot2"/>
</dbReference>
<comment type="similarity">
    <text evidence="2">Belongs to the bacterial solute-binding protein 2 family.</text>
</comment>
<reference evidence="5" key="2">
    <citation type="submission" date="2021-04" db="EMBL/GenBank/DDBJ databases">
        <authorList>
            <person name="Gilroy R."/>
        </authorList>
    </citation>
    <scope>NUCLEOTIDE SEQUENCE</scope>
    <source>
        <strain evidence="5">CHK180-15479</strain>
    </source>
</reference>
<dbReference type="SMART" id="SM00354">
    <property type="entry name" value="HTH_LACI"/>
    <property type="match status" value="1"/>
</dbReference>
<dbReference type="GO" id="GO:0006355">
    <property type="term" value="P:regulation of DNA-templated transcription"/>
    <property type="evidence" value="ECO:0007669"/>
    <property type="project" value="InterPro"/>
</dbReference>
<evidence type="ECO:0000256" key="3">
    <source>
        <dbReference type="SAM" id="Coils"/>
    </source>
</evidence>
<dbReference type="InterPro" id="IPR010982">
    <property type="entry name" value="Lambda_DNA-bd_dom_sf"/>
</dbReference>
<feature type="coiled-coil region" evidence="3">
    <location>
        <begin position="73"/>
        <end position="112"/>
    </location>
</feature>
<organism evidence="5 6">
    <name type="scientific">Candidatus Enterocloster excrementipullorum</name>
    <dbReference type="NCBI Taxonomy" id="2838559"/>
    <lineage>
        <taxon>Bacteria</taxon>
        <taxon>Bacillati</taxon>
        <taxon>Bacillota</taxon>
        <taxon>Clostridia</taxon>
        <taxon>Lachnospirales</taxon>
        <taxon>Lachnospiraceae</taxon>
        <taxon>Enterocloster</taxon>
    </lineage>
</organism>
<dbReference type="GO" id="GO:0030246">
    <property type="term" value="F:carbohydrate binding"/>
    <property type="evidence" value="ECO:0007669"/>
    <property type="project" value="TreeGrafter"/>
</dbReference>
<evidence type="ECO:0000313" key="6">
    <source>
        <dbReference type="Proteomes" id="UP000823910"/>
    </source>
</evidence>
<evidence type="ECO:0000256" key="2">
    <source>
        <dbReference type="ARBA" id="ARBA00007639"/>
    </source>
</evidence>
<gene>
    <name evidence="5" type="ORF">H9704_03685</name>
</gene>
<dbReference type="Gene3D" id="3.40.50.2300">
    <property type="match status" value="2"/>
</dbReference>
<accession>A0A9D2SHH7</accession>
<dbReference type="SUPFAM" id="SSF47413">
    <property type="entry name" value="lambda repressor-like DNA-binding domains"/>
    <property type="match status" value="1"/>
</dbReference>
<evidence type="ECO:0000313" key="5">
    <source>
        <dbReference type="EMBL" id="HJC05243.1"/>
    </source>
</evidence>
<protein>
    <submittedName>
        <fullName evidence="5">Substrate-binding domain-containing protein</fullName>
    </submittedName>
</protein>
<comment type="subcellular location">
    <subcellularLocation>
        <location evidence="1">Cell envelope</location>
    </subcellularLocation>
</comment>